<organism evidence="4">
    <name type="scientific">viral metagenome</name>
    <dbReference type="NCBI Taxonomy" id="1070528"/>
    <lineage>
        <taxon>unclassified sequences</taxon>
        <taxon>metagenomes</taxon>
        <taxon>organismal metagenomes</taxon>
    </lineage>
</organism>
<proteinExistence type="predicted"/>
<dbReference type="AlphaFoldDB" id="A0A6C0K5K2"/>
<keyword evidence="1" id="KW-0489">Methyltransferase</keyword>
<dbReference type="InterPro" id="IPR029063">
    <property type="entry name" value="SAM-dependent_MTases_sf"/>
</dbReference>
<sequence length="307" mass="35643">MDASLAYWLIPLILLALFLLSGVHAARRELGGREGFENGEEGDADTDTREDYDQIYDTFYANVYDKLFTTPERVSFEKASLRENALADWPKAETKVLDVCCGTGPHVDWMCKDGIDIVGIDLSEEMLKKARDKCKSGRFYKGDVTRAETFPPKSYSHAMMLYFSIYQFKNPKMVLDNIYSWLKPGGVLILHIVDPNKFDPILDAASPFASFSVQKYSKERVIDSDIFFDKFKYQSRFVKDPDSDDARFEEVFEFEDPQRYRENIHRLYMPKVDAMLDIVRSSGFTRHEMVDMTPVGYEYQYLLYFSK</sequence>
<accession>A0A6C0K5K2</accession>
<dbReference type="Gene3D" id="3.40.50.150">
    <property type="entry name" value="Vaccinia Virus protein VP39"/>
    <property type="match status" value="1"/>
</dbReference>
<dbReference type="EMBL" id="MN740818">
    <property type="protein sequence ID" value="QHU13345.1"/>
    <property type="molecule type" value="Genomic_DNA"/>
</dbReference>
<protein>
    <recommendedName>
        <fullName evidence="3">Methyltransferase domain-containing protein</fullName>
    </recommendedName>
</protein>
<evidence type="ECO:0000256" key="1">
    <source>
        <dbReference type="ARBA" id="ARBA00022603"/>
    </source>
</evidence>
<evidence type="ECO:0000256" key="2">
    <source>
        <dbReference type="ARBA" id="ARBA00022679"/>
    </source>
</evidence>
<evidence type="ECO:0000259" key="3">
    <source>
        <dbReference type="Pfam" id="PF13649"/>
    </source>
</evidence>
<dbReference type="PANTHER" id="PTHR43861">
    <property type="entry name" value="TRANS-ACONITATE 2-METHYLTRANSFERASE-RELATED"/>
    <property type="match status" value="1"/>
</dbReference>
<keyword evidence="2" id="KW-0808">Transferase</keyword>
<feature type="domain" description="Methyltransferase" evidence="3">
    <location>
        <begin position="96"/>
        <end position="186"/>
    </location>
</feature>
<dbReference type="PANTHER" id="PTHR43861:SF1">
    <property type="entry name" value="TRANS-ACONITATE 2-METHYLTRANSFERASE"/>
    <property type="match status" value="1"/>
</dbReference>
<dbReference type="CDD" id="cd02440">
    <property type="entry name" value="AdoMet_MTases"/>
    <property type="match status" value="1"/>
</dbReference>
<reference evidence="4" key="1">
    <citation type="journal article" date="2020" name="Nature">
        <title>Giant virus diversity and host interactions through global metagenomics.</title>
        <authorList>
            <person name="Schulz F."/>
            <person name="Roux S."/>
            <person name="Paez-Espino D."/>
            <person name="Jungbluth S."/>
            <person name="Walsh D.A."/>
            <person name="Denef V.J."/>
            <person name="McMahon K.D."/>
            <person name="Konstantinidis K.T."/>
            <person name="Eloe-Fadrosh E.A."/>
            <person name="Kyrpides N.C."/>
            <person name="Woyke T."/>
        </authorList>
    </citation>
    <scope>NUCLEOTIDE SEQUENCE</scope>
    <source>
        <strain evidence="4">GVMAG-S-1101178-127</strain>
    </source>
</reference>
<dbReference type="GO" id="GO:0008168">
    <property type="term" value="F:methyltransferase activity"/>
    <property type="evidence" value="ECO:0007669"/>
    <property type="project" value="UniProtKB-KW"/>
</dbReference>
<evidence type="ECO:0000313" key="4">
    <source>
        <dbReference type="EMBL" id="QHU13345.1"/>
    </source>
</evidence>
<dbReference type="Pfam" id="PF13649">
    <property type="entry name" value="Methyltransf_25"/>
    <property type="match status" value="1"/>
</dbReference>
<dbReference type="GO" id="GO:0032259">
    <property type="term" value="P:methylation"/>
    <property type="evidence" value="ECO:0007669"/>
    <property type="project" value="UniProtKB-KW"/>
</dbReference>
<dbReference type="SUPFAM" id="SSF53335">
    <property type="entry name" value="S-adenosyl-L-methionine-dependent methyltransferases"/>
    <property type="match status" value="1"/>
</dbReference>
<dbReference type="InterPro" id="IPR041698">
    <property type="entry name" value="Methyltransf_25"/>
</dbReference>
<name>A0A6C0K5K2_9ZZZZ</name>